<feature type="compositionally biased region" description="Polar residues" evidence="3">
    <location>
        <begin position="271"/>
        <end position="283"/>
    </location>
</feature>
<protein>
    <recommendedName>
        <fullName evidence="4">HTH La-type RNA-binding domain-containing protein</fullName>
    </recommendedName>
</protein>
<gene>
    <name evidence="5" type="ORF">ZIOFF_038039</name>
</gene>
<comment type="caution">
    <text evidence="5">The sequence shown here is derived from an EMBL/GenBank/DDBJ whole genome shotgun (WGS) entry which is preliminary data.</text>
</comment>
<dbReference type="InterPro" id="IPR006630">
    <property type="entry name" value="La_HTH"/>
</dbReference>
<proteinExistence type="predicted"/>
<dbReference type="PANTHER" id="PTHR22792:SF132">
    <property type="entry name" value="LA-RELATED PROTEIN 1"/>
    <property type="match status" value="1"/>
</dbReference>
<dbReference type="Pfam" id="PF05383">
    <property type="entry name" value="La"/>
    <property type="match status" value="1"/>
</dbReference>
<reference evidence="5 6" key="1">
    <citation type="submission" date="2020-08" db="EMBL/GenBank/DDBJ databases">
        <title>Plant Genome Project.</title>
        <authorList>
            <person name="Zhang R.-G."/>
        </authorList>
    </citation>
    <scope>NUCLEOTIDE SEQUENCE [LARGE SCALE GENOMIC DNA]</scope>
    <source>
        <tissue evidence="5">Rhizome</tissue>
    </source>
</reference>
<evidence type="ECO:0000313" key="6">
    <source>
        <dbReference type="Proteomes" id="UP000734854"/>
    </source>
</evidence>
<feature type="compositionally biased region" description="Low complexity" evidence="3">
    <location>
        <begin position="13"/>
        <end position="23"/>
    </location>
</feature>
<keyword evidence="6" id="KW-1185">Reference proteome</keyword>
<name>A0A8J5L4N7_ZINOF</name>
<evidence type="ECO:0000256" key="3">
    <source>
        <dbReference type="SAM" id="MobiDB-lite"/>
    </source>
</evidence>
<dbReference type="PANTHER" id="PTHR22792">
    <property type="entry name" value="LUPUS LA PROTEIN-RELATED"/>
    <property type="match status" value="1"/>
</dbReference>
<dbReference type="PROSITE" id="PS50961">
    <property type="entry name" value="HTH_LA"/>
    <property type="match status" value="1"/>
</dbReference>
<organism evidence="5 6">
    <name type="scientific">Zingiber officinale</name>
    <name type="common">Ginger</name>
    <name type="synonym">Amomum zingiber</name>
    <dbReference type="NCBI Taxonomy" id="94328"/>
    <lineage>
        <taxon>Eukaryota</taxon>
        <taxon>Viridiplantae</taxon>
        <taxon>Streptophyta</taxon>
        <taxon>Embryophyta</taxon>
        <taxon>Tracheophyta</taxon>
        <taxon>Spermatophyta</taxon>
        <taxon>Magnoliopsida</taxon>
        <taxon>Liliopsida</taxon>
        <taxon>Zingiberales</taxon>
        <taxon>Zingiberaceae</taxon>
        <taxon>Zingiber</taxon>
    </lineage>
</organism>
<dbReference type="GO" id="GO:0003723">
    <property type="term" value="F:RNA binding"/>
    <property type="evidence" value="ECO:0007669"/>
    <property type="project" value="UniProtKB-UniRule"/>
</dbReference>
<evidence type="ECO:0000256" key="2">
    <source>
        <dbReference type="PROSITE-ProRule" id="PRU00332"/>
    </source>
</evidence>
<feature type="region of interest" description="Disordered" evidence="3">
    <location>
        <begin position="1"/>
        <end position="26"/>
    </location>
</feature>
<dbReference type="EMBL" id="JACMSC010000010">
    <property type="protein sequence ID" value="KAG6505674.1"/>
    <property type="molecule type" value="Genomic_DNA"/>
</dbReference>
<dbReference type="OrthoDB" id="774461at2759"/>
<dbReference type="FunFam" id="1.10.10.10:FF:000131">
    <property type="entry name" value="la-related protein 1B isoform X2"/>
    <property type="match status" value="1"/>
</dbReference>
<feature type="compositionally biased region" description="Polar residues" evidence="3">
    <location>
        <begin position="1"/>
        <end position="12"/>
    </location>
</feature>
<dbReference type="AlphaFoldDB" id="A0A8J5L4N7"/>
<feature type="domain" description="HTH La-type RNA-binding" evidence="4">
    <location>
        <begin position="373"/>
        <end position="462"/>
    </location>
</feature>
<evidence type="ECO:0000259" key="4">
    <source>
        <dbReference type="PROSITE" id="PS50961"/>
    </source>
</evidence>
<dbReference type="Proteomes" id="UP000734854">
    <property type="component" value="Unassembled WGS sequence"/>
</dbReference>
<feature type="compositionally biased region" description="Low complexity" evidence="3">
    <location>
        <begin position="179"/>
        <end position="199"/>
    </location>
</feature>
<dbReference type="CDD" id="cd07323">
    <property type="entry name" value="LAM"/>
    <property type="match status" value="1"/>
</dbReference>
<feature type="compositionally biased region" description="Low complexity" evidence="3">
    <location>
        <begin position="55"/>
        <end position="76"/>
    </location>
</feature>
<sequence length="543" mass="58228">MSPAFNSSSSFTAPAAGRPAGRGLASPWSHVVRVEADAATTAPWLYPRPEPVDRSLPSDLAPESSSSSSIASLRPLEAVAEEQGSGGNAAGKKAWNVLSNGDSEGGAVMGATWPELSESAKSIAKPTSSSEPSLVVPDGSDTTHEVPLMAPPKATSNNPNPNSNRSPEIPARQKSIPKSNSIKRGGSSSSGSQANGSPSHQQSPTPEITPIALEEGSGSSPNGLSKGSNWEPNRNGGLTTQHHGEDDHRGGFNRSRRGNNNGGGGFHQGGVSWNSARGFNNRDQLMPMPMPLVQQRGYSQSFVQQPPPPPPVPFIGMPPLVRPIVTPIVYPGSSLSDVPHVYGMPPPPPIDPLRNAPFIHHQAPPAIPSTVYIAPVEHFRSMILQQIEYYFSFDNLLKDTYLRQKMDDQGWVPISLIAGFNRVKQLTNDIPFILESLRGSTVVEIQGEKIRRRNDWIIWILPSTPHQHGIVSRPHYTSSVDLILAHVQNLGLSERGSSSRLNNISRPIGMGFGRTVSENLNTQRRDGASVNAINKVSSRSIAS</sequence>
<feature type="region of interest" description="Disordered" evidence="3">
    <location>
        <begin position="39"/>
        <end position="285"/>
    </location>
</feature>
<dbReference type="SMART" id="SM00715">
    <property type="entry name" value="LA"/>
    <property type="match status" value="1"/>
</dbReference>
<keyword evidence="1 2" id="KW-0694">RNA-binding</keyword>
<accession>A0A8J5L4N7</accession>
<feature type="compositionally biased region" description="Low complexity" evidence="3">
    <location>
        <begin position="156"/>
        <end position="167"/>
    </location>
</feature>
<evidence type="ECO:0000313" key="5">
    <source>
        <dbReference type="EMBL" id="KAG6505674.1"/>
    </source>
</evidence>
<dbReference type="InterPro" id="IPR045180">
    <property type="entry name" value="La_dom_prot"/>
</dbReference>
<evidence type="ECO:0000256" key="1">
    <source>
        <dbReference type="ARBA" id="ARBA00022884"/>
    </source>
</evidence>
<feature type="compositionally biased region" description="Polar residues" evidence="3">
    <location>
        <begin position="217"/>
        <end position="241"/>
    </location>
</feature>